<feature type="transmembrane region" description="Helical" evidence="2">
    <location>
        <begin position="102"/>
        <end position="120"/>
    </location>
</feature>
<dbReference type="GeneID" id="36562920"/>
<evidence type="ECO:0000313" key="4">
    <source>
        <dbReference type="Proteomes" id="UP000234275"/>
    </source>
</evidence>
<dbReference type="VEuPathDB" id="FungiDB:P170DRAFT_514532"/>
<protein>
    <submittedName>
        <fullName evidence="3">Uncharacterized protein</fullName>
    </submittedName>
</protein>
<feature type="region of interest" description="Disordered" evidence="1">
    <location>
        <begin position="645"/>
        <end position="684"/>
    </location>
</feature>
<evidence type="ECO:0000313" key="3">
    <source>
        <dbReference type="EMBL" id="PLB43270.1"/>
    </source>
</evidence>
<name>A0A2I2FRK9_9EURO</name>
<keyword evidence="2" id="KW-0472">Membrane</keyword>
<feature type="compositionally biased region" description="Low complexity" evidence="1">
    <location>
        <begin position="392"/>
        <end position="405"/>
    </location>
</feature>
<dbReference type="EMBL" id="MSFO01000011">
    <property type="protein sequence ID" value="PLB43270.1"/>
    <property type="molecule type" value="Genomic_DNA"/>
</dbReference>
<gene>
    <name evidence="3" type="ORF">P170DRAFT_514532</name>
</gene>
<dbReference type="RefSeq" id="XP_024698572.1">
    <property type="nucleotide sequence ID" value="XM_024855214.1"/>
</dbReference>
<feature type="region of interest" description="Disordered" evidence="1">
    <location>
        <begin position="392"/>
        <end position="412"/>
    </location>
</feature>
<keyword evidence="4" id="KW-1185">Reference proteome</keyword>
<dbReference type="AlphaFoldDB" id="A0A2I2FRK9"/>
<keyword evidence="2" id="KW-1133">Transmembrane helix</keyword>
<evidence type="ECO:0000256" key="1">
    <source>
        <dbReference type="SAM" id="MobiDB-lite"/>
    </source>
</evidence>
<sequence>MSAYEGFWINRDQPAITGCVLTLSSLKSGFLLTFLALFVNATGQAFWRILCFILHQLRSTPGPHDGVYIQQQVILRNADLPLSAVWDLVIVMFSWRGRARRLYSRSMALVTIATVNLAVWKAAGIFSAKLAMSSDADILLQSPRCGLHAIKIDQARPDRQLIIKPIRLARDYAQQCYEDVPSAESICRTFVSKSLPWKSSPNASCPFARNLCIGGESAAFEMDTGMLDSHVHLGLNAPPKDRIFYRKNATCAPLDLTNYTEILNGSYPDHKTINFYLQDPSIRTPTVSYNISLYGTGDYYLTTVGPPSPLAIPGTNFTTPRTWTLRDALRRDDAVVSFLFLFQNSVYYPSAVDDPFFSAHFASQISPNITYYQWDHPITVLGCIEQHQICNPQSSPSNPNPSSNSTQEKGCTPLNSPDLIPSALTTQSTLLSLSKKQHYTAILTQSFASTISIPNTIYALGSSALRAQETLSSDLGNIALPSTQWHIESAHLFNITLAAFQYAFVDYVSPPAPFSPEDKVPPVPGDLYDLTCGIQKVRSSGEFVSFRAVGLVVVFGVGGLVIAVNFVLDDVVGYVRGWYGGRVQRYKRAMWAVDGKLQLLRLAYEGKRNGGVWEGVGDAVPVTGWGEVFDVEELSGDVDVDGDVHVHRDVDDGGGSRDGGGGGGGGGAQDQYLLGSWGETRRGV</sequence>
<dbReference type="OrthoDB" id="3540210at2759"/>
<comment type="caution">
    <text evidence="3">The sequence shown here is derived from an EMBL/GenBank/DDBJ whole genome shotgun (WGS) entry which is preliminary data.</text>
</comment>
<dbReference type="Proteomes" id="UP000234275">
    <property type="component" value="Unassembled WGS sequence"/>
</dbReference>
<feature type="compositionally biased region" description="Basic and acidic residues" evidence="1">
    <location>
        <begin position="645"/>
        <end position="655"/>
    </location>
</feature>
<feature type="transmembrane region" description="Helical" evidence="2">
    <location>
        <begin position="30"/>
        <end position="50"/>
    </location>
</feature>
<evidence type="ECO:0000256" key="2">
    <source>
        <dbReference type="SAM" id="Phobius"/>
    </source>
</evidence>
<accession>A0A2I2FRK9</accession>
<feature type="compositionally biased region" description="Gly residues" evidence="1">
    <location>
        <begin position="656"/>
        <end position="668"/>
    </location>
</feature>
<feature type="transmembrane region" description="Helical" evidence="2">
    <location>
        <begin position="548"/>
        <end position="568"/>
    </location>
</feature>
<keyword evidence="2" id="KW-0812">Transmembrane</keyword>
<proteinExistence type="predicted"/>
<reference evidence="3 4" key="1">
    <citation type="submission" date="2016-12" db="EMBL/GenBank/DDBJ databases">
        <title>The genomes of Aspergillus section Nigri reveals drivers in fungal speciation.</title>
        <authorList>
            <consortium name="DOE Joint Genome Institute"/>
            <person name="Vesth T.C."/>
            <person name="Nybo J."/>
            <person name="Theobald S."/>
            <person name="Brandl J."/>
            <person name="Frisvad J.C."/>
            <person name="Nielsen K.F."/>
            <person name="Lyhne E.K."/>
            <person name="Kogle M.E."/>
            <person name="Kuo A."/>
            <person name="Riley R."/>
            <person name="Clum A."/>
            <person name="Nolan M."/>
            <person name="Lipzen A."/>
            <person name="Salamov A."/>
            <person name="Henrissat B."/>
            <person name="Wiebenga A."/>
            <person name="De Vries R.P."/>
            <person name="Grigoriev I.V."/>
            <person name="Mortensen U.H."/>
            <person name="Andersen M.R."/>
            <person name="Baker S.E."/>
        </authorList>
    </citation>
    <scope>NUCLEOTIDE SEQUENCE [LARGE SCALE GENOMIC DNA]</scope>
    <source>
        <strain evidence="3 4">IBT 23096</strain>
    </source>
</reference>
<organism evidence="3 4">
    <name type="scientific">Aspergillus steynii IBT 23096</name>
    <dbReference type="NCBI Taxonomy" id="1392250"/>
    <lineage>
        <taxon>Eukaryota</taxon>
        <taxon>Fungi</taxon>
        <taxon>Dikarya</taxon>
        <taxon>Ascomycota</taxon>
        <taxon>Pezizomycotina</taxon>
        <taxon>Eurotiomycetes</taxon>
        <taxon>Eurotiomycetidae</taxon>
        <taxon>Eurotiales</taxon>
        <taxon>Aspergillaceae</taxon>
        <taxon>Aspergillus</taxon>
        <taxon>Aspergillus subgen. Circumdati</taxon>
    </lineage>
</organism>